<gene>
    <name evidence="1" type="ORF">EJ73_01593</name>
</gene>
<keyword evidence="2" id="KW-1185">Reference proteome</keyword>
<sequence length="183" mass="20593">MRQIKSGFIIVALLALLAACSNDEEKRRYLPMLASNIENEVLVEVINGTRALSPTTLLRDSVFSVFGIESEKSLPVKVSVLEGKEVLSFRADLPDRTLMELWDTDEGRRGEGYADSEITVQGAHIHLRFYYAFSALPRAELMRGGSTIALQTLEYQGQTINPYKRYGCFKIVLRRTPQGFTVE</sequence>
<evidence type="ECO:0000313" key="1">
    <source>
        <dbReference type="EMBL" id="PXX21608.1"/>
    </source>
</evidence>
<evidence type="ECO:0008006" key="3">
    <source>
        <dbReference type="Google" id="ProtNLM"/>
    </source>
</evidence>
<dbReference type="AlphaFoldDB" id="A0A318HT53"/>
<dbReference type="OrthoDB" id="1082164at2"/>
<dbReference type="RefSeq" id="WP_025815852.1">
    <property type="nucleotide sequence ID" value="NZ_BAIZ01000013.1"/>
</dbReference>
<accession>A0A318HT53</accession>
<dbReference type="EMBL" id="QJJX01000017">
    <property type="protein sequence ID" value="PXX21608.1"/>
    <property type="molecule type" value="Genomic_DNA"/>
</dbReference>
<reference evidence="1 2" key="1">
    <citation type="submission" date="2018-05" db="EMBL/GenBank/DDBJ databases">
        <title>Genomic Encyclopedia of Type Strains, Phase I: the one thousand microbial genomes (KMG-I) project.</title>
        <authorList>
            <person name="Kyrpides N."/>
        </authorList>
    </citation>
    <scope>NUCLEOTIDE SEQUENCE [LARGE SCALE GENOMIC DNA]</scope>
    <source>
        <strain evidence="1 2">DSM 15611</strain>
    </source>
</reference>
<comment type="caution">
    <text evidence="1">The sequence shown here is derived from an EMBL/GenBank/DDBJ whole genome shotgun (WGS) entry which is preliminary data.</text>
</comment>
<evidence type="ECO:0000313" key="2">
    <source>
        <dbReference type="Proteomes" id="UP000248314"/>
    </source>
</evidence>
<dbReference type="PROSITE" id="PS51257">
    <property type="entry name" value="PROKAR_LIPOPROTEIN"/>
    <property type="match status" value="1"/>
</dbReference>
<proteinExistence type="predicted"/>
<organism evidence="1 2">
    <name type="scientific">Hoylesella shahii DSM 15611 = JCM 12083</name>
    <dbReference type="NCBI Taxonomy" id="1122991"/>
    <lineage>
        <taxon>Bacteria</taxon>
        <taxon>Pseudomonadati</taxon>
        <taxon>Bacteroidota</taxon>
        <taxon>Bacteroidia</taxon>
        <taxon>Bacteroidales</taxon>
        <taxon>Prevotellaceae</taxon>
        <taxon>Hoylesella</taxon>
    </lineage>
</organism>
<dbReference type="Proteomes" id="UP000248314">
    <property type="component" value="Unassembled WGS sequence"/>
</dbReference>
<protein>
    <recommendedName>
        <fullName evidence="3">Lipoprotein</fullName>
    </recommendedName>
</protein>
<name>A0A318HT53_9BACT</name>